<proteinExistence type="predicted"/>
<dbReference type="EMBL" id="AM920428">
    <property type="protein sequence ID" value="CAP91876.1"/>
    <property type="molecule type" value="Genomic_DNA"/>
</dbReference>
<dbReference type="PANTHER" id="PTHR39465:SF1">
    <property type="entry name" value="DNA LIGASE D 3'-PHOSPHOESTERASE DOMAIN-CONTAINING PROTEIN"/>
    <property type="match status" value="1"/>
</dbReference>
<dbReference type="HOGENOM" id="CLU_040687_0_0_1"/>
<feature type="domain" description="DNA ligase D 3'-phosphoesterase" evidence="2">
    <location>
        <begin position="204"/>
        <end position="342"/>
    </location>
</feature>
<evidence type="ECO:0000259" key="2">
    <source>
        <dbReference type="Pfam" id="PF13298"/>
    </source>
</evidence>
<feature type="region of interest" description="Disordered" evidence="1">
    <location>
        <begin position="284"/>
        <end position="316"/>
    </location>
</feature>
<feature type="region of interest" description="Disordered" evidence="1">
    <location>
        <begin position="95"/>
        <end position="141"/>
    </location>
</feature>
<organism evidence="3 4">
    <name type="scientific">Penicillium rubens (strain ATCC 28089 / DSM 1075 / NRRL 1951 / Wisconsin 54-1255)</name>
    <name type="common">Penicillium chrysogenum</name>
    <dbReference type="NCBI Taxonomy" id="500485"/>
    <lineage>
        <taxon>Eukaryota</taxon>
        <taxon>Fungi</taxon>
        <taxon>Dikarya</taxon>
        <taxon>Ascomycota</taxon>
        <taxon>Pezizomycotina</taxon>
        <taxon>Eurotiomycetes</taxon>
        <taxon>Eurotiomycetidae</taxon>
        <taxon>Eurotiales</taxon>
        <taxon>Aspergillaceae</taxon>
        <taxon>Penicillium</taxon>
        <taxon>Penicillium chrysogenum species complex</taxon>
    </lineage>
</organism>
<keyword evidence="4" id="KW-1185">Reference proteome</keyword>
<sequence>MLYITDTLALPTLPNLEVKLINTLICNIGGTYTELSIYNSHTGRVIHKPNNANDVRPGCNSPSILPATHLRLGAPIMKRACSPETCPEHELKRGIPLNGQRPALSSLNAPVSPPRKRSSIKLVKDGDGGDTIPLSASRPNTSPSLAAIEAGHVEVTDHLSTISARLKECVRPLPEQPIPRLPIKDWIELYKRNEHPEGRHFVIHQHDHPIAGPHYDLRLQFSETSSVSWSVMYGMPGDPNSQRLNRNATETRIHCLWNHLIETASQQTGSLIIWDTGEYEILPYLMDPSGPETDDSRSEMSEDSQVSPEEPLSDSAKLRQAFQNRKIRLRLHGSRLPKDYTITLRMDKTTDFARPIREGRKRRRRHPSRPTVPQAPSTSDSESSSPPPGKEELRGKHADADDTNTADIEIQRNNAYPGSSNTIGSIHQRRWFLSLDRESSGFEPTTVNQSEGLKERGKKRTWTRKPAGGFEPFYVHGPEAERSIVTARLARDVLDDEAVEEFVPRRGWRPVLH</sequence>
<evidence type="ECO:0000313" key="3">
    <source>
        <dbReference type="EMBL" id="CAP91876.1"/>
    </source>
</evidence>
<dbReference type="InterPro" id="IPR014144">
    <property type="entry name" value="LigD_PE_domain"/>
</dbReference>
<dbReference type="OrthoDB" id="2588098at2759"/>
<dbReference type="eggNOG" id="ENOG502SF29">
    <property type="taxonomic scope" value="Eukaryota"/>
</dbReference>
<accession>B6H491</accession>
<dbReference type="Pfam" id="PF13298">
    <property type="entry name" value="LigD_N"/>
    <property type="match status" value="1"/>
</dbReference>
<feature type="region of interest" description="Disordered" evidence="1">
    <location>
        <begin position="351"/>
        <end position="403"/>
    </location>
</feature>
<feature type="compositionally biased region" description="Low complexity" evidence="1">
    <location>
        <begin position="369"/>
        <end position="384"/>
    </location>
</feature>
<name>B6H491_PENRW</name>
<dbReference type="PANTHER" id="PTHR39465">
    <property type="entry name" value="DNA LIGASE D, 3'-PHOSPHOESTERASE DOMAIN"/>
    <property type="match status" value="1"/>
</dbReference>
<dbReference type="VEuPathDB" id="FungiDB:PCH_Pc13g08070"/>
<evidence type="ECO:0000313" key="4">
    <source>
        <dbReference type="Proteomes" id="UP000000724"/>
    </source>
</evidence>
<reference evidence="3 4" key="1">
    <citation type="journal article" date="2008" name="Nat. Biotechnol.">
        <title>Genome sequencing and analysis of the filamentous fungus Penicillium chrysogenum.</title>
        <authorList>
            <person name="van den Berg M.A."/>
            <person name="Albang R."/>
            <person name="Albermann K."/>
            <person name="Badger J.H."/>
            <person name="Daran J.-M."/>
            <person name="Driessen A.J.M."/>
            <person name="Garcia-Estrada C."/>
            <person name="Fedorova N.D."/>
            <person name="Harris D.M."/>
            <person name="Heijne W.H.M."/>
            <person name="Joardar V.S."/>
            <person name="Kiel J.A.K.W."/>
            <person name="Kovalchuk A."/>
            <person name="Martin J.F."/>
            <person name="Nierman W.C."/>
            <person name="Nijland J.G."/>
            <person name="Pronk J.T."/>
            <person name="Roubos J.A."/>
            <person name="van der Klei I.J."/>
            <person name="van Peij N.N.M.E."/>
            <person name="Veenhuis M."/>
            <person name="von Doehren H."/>
            <person name="Wagner C."/>
            <person name="Wortman J.R."/>
            <person name="Bovenberg R.A.L."/>
        </authorList>
    </citation>
    <scope>NUCLEOTIDE SEQUENCE [LARGE SCALE GENOMIC DNA]</scope>
    <source>
        <strain evidence="4">ATCC 28089 / DSM 1075 / NRRL 1951 / Wisconsin 54-1255</strain>
    </source>
</reference>
<evidence type="ECO:0000256" key="1">
    <source>
        <dbReference type="SAM" id="MobiDB-lite"/>
    </source>
</evidence>
<feature type="compositionally biased region" description="Basic and acidic residues" evidence="1">
    <location>
        <begin position="389"/>
        <end position="400"/>
    </location>
</feature>
<dbReference type="AlphaFoldDB" id="B6H491"/>
<gene>
    <name evidence="3" type="ORF">Pc13g08070</name>
    <name evidence="3" type="ORF">PCH_Pc13g08070</name>
</gene>
<protein>
    <recommendedName>
        <fullName evidence="2">DNA ligase D 3'-phosphoesterase domain-containing protein</fullName>
    </recommendedName>
</protein>
<dbReference type="Proteomes" id="UP000000724">
    <property type="component" value="Contig Pc00c13"/>
</dbReference>
<dbReference type="OMA" id="SIHQRKW"/>
<feature type="compositionally biased region" description="Basic residues" evidence="1">
    <location>
        <begin position="359"/>
        <end position="368"/>
    </location>
</feature>